<name>A0A9P8NBP0_ASPFM</name>
<dbReference type="Gene3D" id="3.40.532.10">
    <property type="entry name" value="Peptidase C12, ubiquitin carboxyl-terminal hydrolase"/>
    <property type="match status" value="1"/>
</dbReference>
<evidence type="ECO:0000256" key="4">
    <source>
        <dbReference type="ARBA" id="ARBA00022786"/>
    </source>
</evidence>
<dbReference type="EMBL" id="JAIBSC010000107">
    <property type="protein sequence ID" value="KAH1897394.1"/>
    <property type="molecule type" value="Genomic_DNA"/>
</dbReference>
<sequence length="96" mass="10684">MSQRNKRRRVNASPESVSSNHKITATPCNPADVLERQKWNGFCELESEPAIFNVMLREFGVKGVKVQEVVSLDDELMAFLKYDSSGAIVSDILSPA</sequence>
<evidence type="ECO:0000256" key="2">
    <source>
        <dbReference type="ARBA" id="ARBA00012759"/>
    </source>
</evidence>
<comment type="similarity">
    <text evidence="7">Belongs to the peptidase C12 family.</text>
</comment>
<dbReference type="Pfam" id="PF01088">
    <property type="entry name" value="Peptidase_C12"/>
    <property type="match status" value="1"/>
</dbReference>
<keyword evidence="6" id="KW-0788">Thiol protease</keyword>
<accession>A0A9P8NBP0</accession>
<feature type="domain" description="UCH catalytic" evidence="9">
    <location>
        <begin position="41"/>
        <end position="96"/>
    </location>
</feature>
<evidence type="ECO:0000256" key="1">
    <source>
        <dbReference type="ARBA" id="ARBA00000707"/>
    </source>
</evidence>
<protein>
    <recommendedName>
        <fullName evidence="2">ubiquitinyl hydrolase 1</fullName>
        <ecNumber evidence="2">3.4.19.12</ecNumber>
    </recommendedName>
</protein>
<dbReference type="PROSITE" id="PS52048">
    <property type="entry name" value="UCH_DOMAIN"/>
    <property type="match status" value="1"/>
</dbReference>
<dbReference type="InterPro" id="IPR038765">
    <property type="entry name" value="Papain-like_cys_pep_sf"/>
</dbReference>
<dbReference type="GO" id="GO:0004843">
    <property type="term" value="F:cysteine-type deubiquitinase activity"/>
    <property type="evidence" value="ECO:0007669"/>
    <property type="project" value="UniProtKB-EC"/>
</dbReference>
<dbReference type="AlphaFoldDB" id="A0A9P8NBP0"/>
<evidence type="ECO:0000256" key="3">
    <source>
        <dbReference type="ARBA" id="ARBA00022670"/>
    </source>
</evidence>
<evidence type="ECO:0000256" key="6">
    <source>
        <dbReference type="ARBA" id="ARBA00022807"/>
    </source>
</evidence>
<evidence type="ECO:0000259" key="9">
    <source>
        <dbReference type="PROSITE" id="PS52048"/>
    </source>
</evidence>
<keyword evidence="4" id="KW-0833">Ubl conjugation pathway</keyword>
<reference evidence="10" key="1">
    <citation type="submission" date="2021-08" db="EMBL/GenBank/DDBJ databases">
        <title>Global Aspergillus fumigatus from environmental and clinical sources.</title>
        <authorList>
            <person name="Barber A."/>
            <person name="Sae-Ong T."/>
        </authorList>
    </citation>
    <scope>NUCLEOTIDE SEQUENCE</scope>
    <source>
        <strain evidence="10">NRZ-2016-071</strain>
    </source>
</reference>
<evidence type="ECO:0000256" key="5">
    <source>
        <dbReference type="ARBA" id="ARBA00022801"/>
    </source>
</evidence>
<comment type="catalytic activity">
    <reaction evidence="1">
        <text>Thiol-dependent hydrolysis of ester, thioester, amide, peptide and isopeptide bonds formed by the C-terminal Gly of ubiquitin (a 76-residue protein attached to proteins as an intracellular targeting signal).</text>
        <dbReference type="EC" id="3.4.19.12"/>
    </reaction>
</comment>
<feature type="region of interest" description="Disordered" evidence="8">
    <location>
        <begin position="1"/>
        <end position="27"/>
    </location>
</feature>
<comment type="caution">
    <text evidence="7">Lacks conserved residue(s) required for the propagation of feature annotation.</text>
</comment>
<dbReference type="SUPFAM" id="SSF54001">
    <property type="entry name" value="Cysteine proteinases"/>
    <property type="match status" value="1"/>
</dbReference>
<keyword evidence="3" id="KW-0645">Protease</keyword>
<dbReference type="InterPro" id="IPR001578">
    <property type="entry name" value="Peptidase_C12_UCH"/>
</dbReference>
<dbReference type="InterPro" id="IPR036959">
    <property type="entry name" value="Peptidase_C12_UCH_sf"/>
</dbReference>
<dbReference type="EC" id="3.4.19.12" evidence="2"/>
<keyword evidence="5" id="KW-0378">Hydrolase</keyword>
<evidence type="ECO:0000256" key="8">
    <source>
        <dbReference type="SAM" id="MobiDB-lite"/>
    </source>
</evidence>
<dbReference type="GO" id="GO:0006511">
    <property type="term" value="P:ubiquitin-dependent protein catabolic process"/>
    <property type="evidence" value="ECO:0007669"/>
    <property type="project" value="InterPro"/>
</dbReference>
<feature type="compositionally biased region" description="Polar residues" evidence="8">
    <location>
        <begin position="13"/>
        <end position="27"/>
    </location>
</feature>
<dbReference type="Proteomes" id="UP000813423">
    <property type="component" value="Unassembled WGS sequence"/>
</dbReference>
<evidence type="ECO:0000313" key="10">
    <source>
        <dbReference type="EMBL" id="KAH1897394.1"/>
    </source>
</evidence>
<comment type="caution">
    <text evidence="10">The sequence shown here is derived from an EMBL/GenBank/DDBJ whole genome shotgun (WGS) entry which is preliminary data.</text>
</comment>
<evidence type="ECO:0000256" key="7">
    <source>
        <dbReference type="PROSITE-ProRule" id="PRU01393"/>
    </source>
</evidence>
<evidence type="ECO:0000313" key="11">
    <source>
        <dbReference type="Proteomes" id="UP000813423"/>
    </source>
</evidence>
<organism evidence="10 11">
    <name type="scientific">Aspergillus fumigatus</name>
    <name type="common">Neosartorya fumigata</name>
    <dbReference type="NCBI Taxonomy" id="746128"/>
    <lineage>
        <taxon>Eukaryota</taxon>
        <taxon>Fungi</taxon>
        <taxon>Dikarya</taxon>
        <taxon>Ascomycota</taxon>
        <taxon>Pezizomycotina</taxon>
        <taxon>Eurotiomycetes</taxon>
        <taxon>Eurotiomycetidae</taxon>
        <taxon>Eurotiales</taxon>
        <taxon>Aspergillaceae</taxon>
        <taxon>Aspergillus</taxon>
        <taxon>Aspergillus subgen. Fumigati</taxon>
    </lineage>
</organism>
<feature type="compositionally biased region" description="Basic residues" evidence="8">
    <location>
        <begin position="1"/>
        <end position="10"/>
    </location>
</feature>
<proteinExistence type="inferred from homology"/>
<gene>
    <name evidence="10" type="ORF">KXV57_000709</name>
</gene>